<dbReference type="PANTHER" id="PTHR28677">
    <property type="entry name" value="DOLICHYL-DIPHOSPHOOLIGOSACCHARIDE--PROTEIN GLYCOSYLTRANSFERASE SUBUNIT 4A-RELATED"/>
    <property type="match status" value="1"/>
</dbReference>
<dbReference type="GO" id="GO:0005789">
    <property type="term" value="C:endoplasmic reticulum membrane"/>
    <property type="evidence" value="ECO:0007669"/>
    <property type="project" value="UniProtKB-SubCell"/>
</dbReference>
<evidence type="ECO:0000256" key="4">
    <source>
        <dbReference type="ARBA" id="ARBA00011157"/>
    </source>
</evidence>
<keyword evidence="6" id="KW-0256">Endoplasmic reticulum</keyword>
<dbReference type="InterPro" id="IPR018943">
    <property type="entry name" value="Oligosaccaryltransferase"/>
</dbReference>
<evidence type="ECO:0000313" key="12">
    <source>
        <dbReference type="Proteomes" id="UP000028999"/>
    </source>
</evidence>
<evidence type="ECO:0000256" key="6">
    <source>
        <dbReference type="ARBA" id="ARBA00022824"/>
    </source>
</evidence>
<evidence type="ECO:0000256" key="1">
    <source>
        <dbReference type="ARBA" id="ARBA00002791"/>
    </source>
</evidence>
<comment type="subcellular location">
    <subcellularLocation>
        <location evidence="2">Endoplasmic reticulum membrane</location>
        <topology evidence="2">Single-pass type III membrane protein</topology>
    </subcellularLocation>
</comment>
<evidence type="ECO:0000313" key="11">
    <source>
        <dbReference type="EMBL" id="CDY16795.1"/>
    </source>
</evidence>
<comment type="subunit">
    <text evidence="4">Component of the oligosaccharyltransferase (OST) complex.</text>
</comment>
<accession>A0A078FQP1</accession>
<evidence type="ECO:0000256" key="7">
    <source>
        <dbReference type="ARBA" id="ARBA00022968"/>
    </source>
</evidence>
<keyword evidence="8 10" id="KW-1133">Transmembrane helix</keyword>
<dbReference type="Proteomes" id="UP000028999">
    <property type="component" value="Unassembled WGS sequence"/>
</dbReference>
<evidence type="ECO:0000256" key="10">
    <source>
        <dbReference type="SAM" id="Phobius"/>
    </source>
</evidence>
<dbReference type="SMR" id="A0A078FQP1"/>
<dbReference type="InterPro" id="IPR044165">
    <property type="entry name" value="OST4_plant"/>
</dbReference>
<feature type="transmembrane region" description="Helical" evidence="10">
    <location>
        <begin position="57"/>
        <end position="76"/>
    </location>
</feature>
<name>A0A078FQP1_BRANA</name>
<protein>
    <submittedName>
        <fullName evidence="11">BnaA09g05870D protein</fullName>
    </submittedName>
</protein>
<keyword evidence="12" id="KW-1185">Reference proteome</keyword>
<evidence type="ECO:0000256" key="8">
    <source>
        <dbReference type="ARBA" id="ARBA00022989"/>
    </source>
</evidence>
<comment type="function">
    <text evidence="1">Subunit of the oligosaccharyl transferase (OST) complex that catalyzes the initial transfer of a defined glycan (Glc(3)Man(9)GlcNAc(2) in eukaryotes) from the lipid carrier dolichol-pyrophosphate to an asparagine residue within an Asn-X-Ser/Thr consensus motif in nascent polypeptide chains, the first step in protein N-glycosylation. N-glycosylation occurs cotranslationally and the complex associates with the Sec61 complex at the channel-forming translocon complex that mediates protein translocation across the endoplasmic reticulum (ER). All subunits are required for a maximal enzyme activity.</text>
</comment>
<comment type="similarity">
    <text evidence="3">Belongs to the OST4 family.</text>
</comment>
<dbReference type="Pfam" id="PF10215">
    <property type="entry name" value="Ost4"/>
    <property type="match status" value="1"/>
</dbReference>
<dbReference type="AlphaFoldDB" id="A0A078FQP1"/>
<dbReference type="PaxDb" id="3708-A0A078FQP1"/>
<dbReference type="EMBL" id="LK032067">
    <property type="protein sequence ID" value="CDY16795.1"/>
    <property type="molecule type" value="Genomic_DNA"/>
</dbReference>
<dbReference type="PANTHER" id="PTHR28677:SF4">
    <property type="entry name" value="DOLICHYL-DIPHOSPHOOLIGOSACCHARIDE--PROTEIN GLYCOSYLTRANSFERASE SUBUNIT 4B-RELATED"/>
    <property type="match status" value="1"/>
</dbReference>
<keyword evidence="7" id="KW-0735">Signal-anchor</keyword>
<reference evidence="11 12" key="1">
    <citation type="journal article" date="2014" name="Science">
        <title>Plant genetics. Early allopolyploid evolution in the post-Neolithic Brassica napus oilseed genome.</title>
        <authorList>
            <person name="Chalhoub B."/>
            <person name="Denoeud F."/>
            <person name="Liu S."/>
            <person name="Parkin I.A."/>
            <person name="Tang H."/>
            <person name="Wang X."/>
            <person name="Chiquet J."/>
            <person name="Belcram H."/>
            <person name="Tong C."/>
            <person name="Samans B."/>
            <person name="Correa M."/>
            <person name="Da Silva C."/>
            <person name="Just J."/>
            <person name="Falentin C."/>
            <person name="Koh C.S."/>
            <person name="Le Clainche I."/>
            <person name="Bernard M."/>
            <person name="Bento P."/>
            <person name="Noel B."/>
            <person name="Labadie K."/>
            <person name="Alberti A."/>
            <person name="Charles M."/>
            <person name="Arnaud D."/>
            <person name="Guo H."/>
            <person name="Daviaud C."/>
            <person name="Alamery S."/>
            <person name="Jabbari K."/>
            <person name="Zhao M."/>
            <person name="Edger P.P."/>
            <person name="Chelaifa H."/>
            <person name="Tack D."/>
            <person name="Lassalle G."/>
            <person name="Mestiri I."/>
            <person name="Schnel N."/>
            <person name="Le Paslier M.C."/>
            <person name="Fan G."/>
            <person name="Renault V."/>
            <person name="Bayer P.E."/>
            <person name="Golicz A.A."/>
            <person name="Manoli S."/>
            <person name="Lee T.H."/>
            <person name="Thi V.H."/>
            <person name="Chalabi S."/>
            <person name="Hu Q."/>
            <person name="Fan C."/>
            <person name="Tollenaere R."/>
            <person name="Lu Y."/>
            <person name="Battail C."/>
            <person name="Shen J."/>
            <person name="Sidebottom C.H."/>
            <person name="Wang X."/>
            <person name="Canaguier A."/>
            <person name="Chauveau A."/>
            <person name="Berard A."/>
            <person name="Deniot G."/>
            <person name="Guan M."/>
            <person name="Liu Z."/>
            <person name="Sun F."/>
            <person name="Lim Y.P."/>
            <person name="Lyons E."/>
            <person name="Town C.D."/>
            <person name="Bancroft I."/>
            <person name="Wang X."/>
            <person name="Meng J."/>
            <person name="Ma J."/>
            <person name="Pires J.C."/>
            <person name="King G.J."/>
            <person name="Brunel D."/>
            <person name="Delourme R."/>
            <person name="Renard M."/>
            <person name="Aury J.M."/>
            <person name="Adams K.L."/>
            <person name="Batley J."/>
            <person name="Snowdon R.J."/>
            <person name="Tost J."/>
            <person name="Edwards D."/>
            <person name="Zhou Y."/>
            <person name="Hua W."/>
            <person name="Sharpe A.G."/>
            <person name="Paterson A.H."/>
            <person name="Guan C."/>
            <person name="Wincker P."/>
        </authorList>
    </citation>
    <scope>NUCLEOTIDE SEQUENCE [LARGE SCALE GENOMIC DNA]</scope>
    <source>
        <strain evidence="12">cv. Darmor-bzh</strain>
    </source>
</reference>
<keyword evidence="9 10" id="KW-0472">Membrane</keyword>
<dbReference type="InterPro" id="IPR036330">
    <property type="entry name" value="Ost4p_sf"/>
</dbReference>
<dbReference type="SUPFAM" id="SSF103464">
    <property type="entry name" value="Oligosaccharyltransferase subunit ost4p"/>
    <property type="match status" value="1"/>
</dbReference>
<proteinExistence type="inferred from homology"/>
<dbReference type="Gramene" id="CDY16795">
    <property type="protein sequence ID" value="CDY16795"/>
    <property type="gene ID" value="GSBRNA2T00094675001"/>
</dbReference>
<evidence type="ECO:0000256" key="3">
    <source>
        <dbReference type="ARBA" id="ARBA00007685"/>
    </source>
</evidence>
<gene>
    <name evidence="11" type="primary">BnaA09g05870D</name>
    <name evidence="11" type="ORF">GSBRNA2T00094675001</name>
</gene>
<evidence type="ECO:0000256" key="9">
    <source>
        <dbReference type="ARBA" id="ARBA00023136"/>
    </source>
</evidence>
<evidence type="ECO:0000256" key="5">
    <source>
        <dbReference type="ARBA" id="ARBA00022692"/>
    </source>
</evidence>
<sequence length="83" mass="9921">MKRYKSNIKYICFKMVVALFKSLDDFIIQQPVMFTLIYSGTIWRICFSFSRPNDFRFVANFLGIFIFILVIAYHFVVADPKFE</sequence>
<organism evidence="11 12">
    <name type="scientific">Brassica napus</name>
    <name type="common">Rape</name>
    <dbReference type="NCBI Taxonomy" id="3708"/>
    <lineage>
        <taxon>Eukaryota</taxon>
        <taxon>Viridiplantae</taxon>
        <taxon>Streptophyta</taxon>
        <taxon>Embryophyta</taxon>
        <taxon>Tracheophyta</taxon>
        <taxon>Spermatophyta</taxon>
        <taxon>Magnoliopsida</taxon>
        <taxon>eudicotyledons</taxon>
        <taxon>Gunneridae</taxon>
        <taxon>Pentapetalae</taxon>
        <taxon>rosids</taxon>
        <taxon>malvids</taxon>
        <taxon>Brassicales</taxon>
        <taxon>Brassicaceae</taxon>
        <taxon>Brassiceae</taxon>
        <taxon>Brassica</taxon>
    </lineage>
</organism>
<evidence type="ECO:0000256" key="2">
    <source>
        <dbReference type="ARBA" id="ARBA00004643"/>
    </source>
</evidence>
<keyword evidence="5 10" id="KW-0812">Transmembrane</keyword>